<dbReference type="Gene3D" id="3.40.50.12170">
    <property type="entry name" value="Uncharacterised protein PF07075, DUF1343"/>
    <property type="match status" value="1"/>
</dbReference>
<dbReference type="OrthoDB" id="9801061at2"/>
<dbReference type="PANTHER" id="PTHR42915:SF1">
    <property type="entry name" value="PEPTIDOGLYCAN BETA-N-ACETYLMURAMIDASE NAMZ"/>
    <property type="match status" value="1"/>
</dbReference>
<dbReference type="AlphaFoldDB" id="A0A502KXA7"/>
<evidence type="ECO:0000313" key="4">
    <source>
        <dbReference type="EMBL" id="TPH12887.1"/>
    </source>
</evidence>
<dbReference type="PANTHER" id="PTHR42915">
    <property type="entry name" value="HYPOTHETICAL 460 KDA PROTEIN IN FEUA-SIGW INTERGENIC REGION [PRECURSOR]"/>
    <property type="match status" value="1"/>
</dbReference>
<evidence type="ECO:0000259" key="3">
    <source>
        <dbReference type="Pfam" id="PF20732"/>
    </source>
</evidence>
<feature type="transmembrane region" description="Helical" evidence="1">
    <location>
        <begin position="26"/>
        <end position="44"/>
    </location>
</feature>
<dbReference type="PIRSF" id="PIRSF016719">
    <property type="entry name" value="UCP016719"/>
    <property type="match status" value="1"/>
</dbReference>
<keyword evidence="1" id="KW-0472">Membrane</keyword>
<feature type="domain" description="Peptidoglycan beta-N-acetylmuramidase NamZ N-terminal" evidence="2">
    <location>
        <begin position="71"/>
        <end position="269"/>
    </location>
</feature>
<protein>
    <submittedName>
        <fullName evidence="4">DUF1343 domain-containing protein</fullName>
    </submittedName>
</protein>
<dbReference type="Pfam" id="PF07075">
    <property type="entry name" value="NamZ_N"/>
    <property type="match status" value="1"/>
</dbReference>
<dbReference type="InterPro" id="IPR008302">
    <property type="entry name" value="NamZ"/>
</dbReference>
<reference evidence="4 5" key="1">
    <citation type="submission" date="2019-01" db="EMBL/GenBank/DDBJ databases">
        <title>Litorilituus lipolytica sp. nov., isolated from intertidal sand of the Yellow Sea in China.</title>
        <authorList>
            <person name="Liu A."/>
        </authorList>
    </citation>
    <scope>NUCLEOTIDE SEQUENCE [LARGE SCALE GENOMIC DNA]</scope>
    <source>
        <strain evidence="4 5">RZ04</strain>
    </source>
</reference>
<dbReference type="InterPro" id="IPR048502">
    <property type="entry name" value="NamZ_N"/>
</dbReference>
<comment type="caution">
    <text evidence="4">The sequence shown here is derived from an EMBL/GenBank/DDBJ whole genome shotgun (WGS) entry which is preliminary data.</text>
</comment>
<dbReference type="Pfam" id="PF20732">
    <property type="entry name" value="NamZ_C"/>
    <property type="match status" value="1"/>
</dbReference>
<dbReference type="InterPro" id="IPR048503">
    <property type="entry name" value="NamZ_C"/>
</dbReference>
<name>A0A502KXA7_9GAMM</name>
<keyword evidence="1" id="KW-0812">Transmembrane</keyword>
<feature type="domain" description="Peptidoglycan beta-N-acetylmuramidase NamZ C-terminal" evidence="3">
    <location>
        <begin position="274"/>
        <end position="412"/>
    </location>
</feature>
<keyword evidence="5" id="KW-1185">Reference proteome</keyword>
<sequence length="413" mass="46319">MNNNENKAVNFEVCDAYLIEKYQQNLLPFITYCIVCVCFTLLSINSANAKSVIVGAEQFSQYLPQLSGKRVGLVVNQTSVVKEQHLVDVLLAKGVNIKAVFAPEHGFRGNLDAGQTFKNATDSKTQLPIISIYGKYKKPTPEVLASFDVIIFDIQDVGVRFYTYISSMHYMMEAAADANIHFIVLDRPNPNGAYVDGPILESEFRSFVGMHNIPLLHGMTVGELAQMFVGEQWLNTQKTLSLQVVKVLNYLKSDSYHLPIKPSPNLPNQQAIALYPSLGFFEATPVSIGRGTSFPFQVIGHNTIHLDDFNFTPKSTPGAALKPKLMDKQLKGQDLRNVSAGGLDLSYIIQWHQAFKDQQLTFFNRADFMDKLSGTDKLRNAIISGKTEQEIKASWQVPLQLFKTQRQPYLLYH</sequence>
<proteinExistence type="predicted"/>
<gene>
    <name evidence="4" type="ORF">EPA86_15865</name>
</gene>
<dbReference type="Proteomes" id="UP000315303">
    <property type="component" value="Unassembled WGS sequence"/>
</dbReference>
<evidence type="ECO:0000256" key="1">
    <source>
        <dbReference type="SAM" id="Phobius"/>
    </source>
</evidence>
<keyword evidence="1" id="KW-1133">Transmembrane helix</keyword>
<dbReference type="GO" id="GO:0033922">
    <property type="term" value="F:peptidoglycan beta-N-acetylmuramidase activity"/>
    <property type="evidence" value="ECO:0007669"/>
    <property type="project" value="InterPro"/>
</dbReference>
<dbReference type="RefSeq" id="WP_140605344.1">
    <property type="nucleotide sequence ID" value="NZ_SAWY01000038.1"/>
</dbReference>
<accession>A0A502KXA7</accession>
<dbReference type="EMBL" id="SAWY01000038">
    <property type="protein sequence ID" value="TPH12887.1"/>
    <property type="molecule type" value="Genomic_DNA"/>
</dbReference>
<organism evidence="4 5">
    <name type="scientific">Litorilituus lipolyticus</name>
    <dbReference type="NCBI Taxonomy" id="2491017"/>
    <lineage>
        <taxon>Bacteria</taxon>
        <taxon>Pseudomonadati</taxon>
        <taxon>Pseudomonadota</taxon>
        <taxon>Gammaproteobacteria</taxon>
        <taxon>Alteromonadales</taxon>
        <taxon>Colwelliaceae</taxon>
        <taxon>Litorilituus</taxon>
    </lineage>
</organism>
<evidence type="ECO:0000313" key="5">
    <source>
        <dbReference type="Proteomes" id="UP000315303"/>
    </source>
</evidence>
<dbReference type="Gene3D" id="3.90.1150.140">
    <property type="match status" value="1"/>
</dbReference>
<evidence type="ECO:0000259" key="2">
    <source>
        <dbReference type="Pfam" id="PF07075"/>
    </source>
</evidence>